<gene>
    <name evidence="7" type="primary">RSA1</name>
    <name evidence="7" type="ORF">ATY40_BA7504271</name>
</gene>
<evidence type="ECO:0000256" key="2">
    <source>
        <dbReference type="ARBA" id="ARBA00022771"/>
    </source>
</evidence>
<evidence type="ECO:0000313" key="8">
    <source>
        <dbReference type="Proteomes" id="UP000094565"/>
    </source>
</evidence>
<organism evidence="7 8">
    <name type="scientific">Komagataella pastoris</name>
    <name type="common">Yeast</name>
    <name type="synonym">Pichia pastoris</name>
    <dbReference type="NCBI Taxonomy" id="4922"/>
    <lineage>
        <taxon>Eukaryota</taxon>
        <taxon>Fungi</taxon>
        <taxon>Dikarya</taxon>
        <taxon>Ascomycota</taxon>
        <taxon>Saccharomycotina</taxon>
        <taxon>Pichiomycetes</taxon>
        <taxon>Pichiales</taxon>
        <taxon>Pichiaceae</taxon>
        <taxon>Komagataella</taxon>
    </lineage>
</organism>
<dbReference type="GO" id="GO:0008270">
    <property type="term" value="F:zinc ion binding"/>
    <property type="evidence" value="ECO:0007669"/>
    <property type="project" value="UniProtKB-KW"/>
</dbReference>
<evidence type="ECO:0000259" key="6">
    <source>
        <dbReference type="PROSITE" id="PS50103"/>
    </source>
</evidence>
<proteinExistence type="predicted"/>
<accession>A0A1B2JFW5</accession>
<dbReference type="Proteomes" id="UP000094565">
    <property type="component" value="Chromosome 3"/>
</dbReference>
<keyword evidence="1 4" id="KW-0479">Metal-binding</keyword>
<dbReference type="InterPro" id="IPR019496">
    <property type="entry name" value="NUFIP1_cons_dom"/>
</dbReference>
<evidence type="ECO:0000313" key="7">
    <source>
        <dbReference type="EMBL" id="ANZ76883.1"/>
    </source>
</evidence>
<feature type="compositionally biased region" description="Polar residues" evidence="5">
    <location>
        <begin position="102"/>
        <end position="112"/>
    </location>
</feature>
<evidence type="ECO:0000256" key="1">
    <source>
        <dbReference type="ARBA" id="ARBA00022723"/>
    </source>
</evidence>
<protein>
    <submittedName>
        <fullName evidence="7">BA75_04271T0</fullName>
    </submittedName>
</protein>
<dbReference type="Pfam" id="PF00642">
    <property type="entry name" value="zf-CCCH"/>
    <property type="match status" value="1"/>
</dbReference>
<dbReference type="InterPro" id="IPR000571">
    <property type="entry name" value="Znf_CCCH"/>
</dbReference>
<evidence type="ECO:0000256" key="4">
    <source>
        <dbReference type="PROSITE-ProRule" id="PRU00723"/>
    </source>
</evidence>
<dbReference type="Gene3D" id="4.10.1000.10">
    <property type="entry name" value="Zinc finger, CCCH-type"/>
    <property type="match status" value="1"/>
</dbReference>
<feature type="domain" description="C3H1-type" evidence="6">
    <location>
        <begin position="115"/>
        <end position="143"/>
    </location>
</feature>
<dbReference type="AlphaFoldDB" id="A0A1B2JFW5"/>
<keyword evidence="3 4" id="KW-0862">Zinc</keyword>
<dbReference type="SMART" id="SM00356">
    <property type="entry name" value="ZnF_C3H1"/>
    <property type="match status" value="1"/>
</dbReference>
<feature type="compositionally biased region" description="Basic and acidic residues" evidence="5">
    <location>
        <begin position="92"/>
        <end position="101"/>
    </location>
</feature>
<feature type="region of interest" description="Disordered" evidence="5">
    <location>
        <begin position="24"/>
        <end position="68"/>
    </location>
</feature>
<sequence length="218" mass="24644">MDFLADLPTHLPNEEFQELFDEVDVKQESSAIKGTPGDENPVEDSVDNNSVDPSADPGKPIPIPGTSIVLETEEDIKKWIDERKKNWPTRKRMLEKEESSKQHSTSSANSPPNKKKNPGICRFYATTGKCRNGNKCKFVHGPPNLPNHRTVVLGGITVQVPKRFTPSLNRGKLNNMLVEDEHFKKENDKILDVITQLFTENIITETFDEITQHITRKA</sequence>
<name>A0A1B2JFW5_PICPA</name>
<dbReference type="PROSITE" id="PS50103">
    <property type="entry name" value="ZF_C3H1"/>
    <property type="match status" value="1"/>
</dbReference>
<keyword evidence="2 4" id="KW-0863">Zinc-finger</keyword>
<feature type="zinc finger region" description="C3H1-type" evidence="4">
    <location>
        <begin position="115"/>
        <end position="143"/>
    </location>
</feature>
<dbReference type="OrthoDB" id="273070at2759"/>
<dbReference type="InterPro" id="IPR036855">
    <property type="entry name" value="Znf_CCCH_sf"/>
</dbReference>
<dbReference type="Pfam" id="PF10453">
    <property type="entry name" value="NUFIP1"/>
    <property type="match status" value="1"/>
</dbReference>
<keyword evidence="8" id="KW-1185">Reference proteome</keyword>
<evidence type="ECO:0000256" key="5">
    <source>
        <dbReference type="SAM" id="MobiDB-lite"/>
    </source>
</evidence>
<evidence type="ECO:0000256" key="3">
    <source>
        <dbReference type="ARBA" id="ARBA00022833"/>
    </source>
</evidence>
<dbReference type="EMBL" id="CP014586">
    <property type="protein sequence ID" value="ANZ76883.1"/>
    <property type="molecule type" value="Genomic_DNA"/>
</dbReference>
<reference evidence="7 8" key="1">
    <citation type="submission" date="2016-02" db="EMBL/GenBank/DDBJ databases">
        <title>Comparative genomic and transcriptomic foundation for Pichia pastoris.</title>
        <authorList>
            <person name="Love K.R."/>
            <person name="Shah K.A."/>
            <person name="Whittaker C.A."/>
            <person name="Wu J."/>
            <person name="Bartlett M.C."/>
            <person name="Ma D."/>
            <person name="Leeson R.L."/>
            <person name="Priest M."/>
            <person name="Young S.K."/>
            <person name="Love J.C."/>
        </authorList>
    </citation>
    <scope>NUCLEOTIDE SEQUENCE [LARGE SCALE GENOMIC DNA]</scope>
    <source>
        <strain evidence="7 8">ATCC 28485</strain>
    </source>
</reference>
<feature type="region of interest" description="Disordered" evidence="5">
    <location>
        <begin position="90"/>
        <end position="119"/>
    </location>
</feature>
<dbReference type="SUPFAM" id="SSF90229">
    <property type="entry name" value="CCCH zinc finger"/>
    <property type="match status" value="1"/>
</dbReference>